<name>A0A183M133_9TREM</name>
<reference evidence="1 2" key="1">
    <citation type="submission" date="2018-11" db="EMBL/GenBank/DDBJ databases">
        <authorList>
            <consortium name="Pathogen Informatics"/>
        </authorList>
    </citation>
    <scope>NUCLEOTIDE SEQUENCE [LARGE SCALE GENOMIC DNA]</scope>
    <source>
        <strain evidence="1 2">Zambia</strain>
    </source>
</reference>
<evidence type="ECO:0000313" key="2">
    <source>
        <dbReference type="Proteomes" id="UP000277204"/>
    </source>
</evidence>
<evidence type="ECO:0000313" key="1">
    <source>
        <dbReference type="EMBL" id="VDO87626.1"/>
    </source>
</evidence>
<protein>
    <submittedName>
        <fullName evidence="1">Uncharacterized protein</fullName>
    </submittedName>
</protein>
<gene>
    <name evidence="1" type="ORF">SMRZ_LOCUS9758</name>
</gene>
<organism evidence="1 2">
    <name type="scientific">Schistosoma margrebowiei</name>
    <dbReference type="NCBI Taxonomy" id="48269"/>
    <lineage>
        <taxon>Eukaryota</taxon>
        <taxon>Metazoa</taxon>
        <taxon>Spiralia</taxon>
        <taxon>Lophotrochozoa</taxon>
        <taxon>Platyhelminthes</taxon>
        <taxon>Trematoda</taxon>
        <taxon>Digenea</taxon>
        <taxon>Strigeidida</taxon>
        <taxon>Schistosomatoidea</taxon>
        <taxon>Schistosomatidae</taxon>
        <taxon>Schistosoma</taxon>
    </lineage>
</organism>
<sequence>MNDSILSDARDLLQVIVKIFIRKIFIVIATKNVVFFQLVSSGQFHTEPDFILALT</sequence>
<dbReference type="EMBL" id="UZAI01004741">
    <property type="protein sequence ID" value="VDO87626.1"/>
    <property type="molecule type" value="Genomic_DNA"/>
</dbReference>
<dbReference type="Proteomes" id="UP000277204">
    <property type="component" value="Unassembled WGS sequence"/>
</dbReference>
<dbReference type="AlphaFoldDB" id="A0A183M133"/>
<keyword evidence="2" id="KW-1185">Reference proteome</keyword>
<proteinExistence type="predicted"/>
<accession>A0A183M133</accession>